<dbReference type="AlphaFoldDB" id="A0A9P4NJC5"/>
<gene>
    <name evidence="6" type="ORF">EJ08DRAFT_682308</name>
</gene>
<dbReference type="OrthoDB" id="437457at2759"/>
<dbReference type="PROSITE" id="PS50865">
    <property type="entry name" value="ZF_MYND_2"/>
    <property type="match status" value="1"/>
</dbReference>
<protein>
    <recommendedName>
        <fullName evidence="5">MYND-type domain-containing protein</fullName>
    </recommendedName>
</protein>
<evidence type="ECO:0000256" key="1">
    <source>
        <dbReference type="ARBA" id="ARBA00022723"/>
    </source>
</evidence>
<proteinExistence type="predicted"/>
<dbReference type="Pfam" id="PF01753">
    <property type="entry name" value="zf-MYND"/>
    <property type="match status" value="1"/>
</dbReference>
<keyword evidence="1" id="KW-0479">Metal-binding</keyword>
<dbReference type="SUPFAM" id="SSF144232">
    <property type="entry name" value="HIT/MYND zinc finger-like"/>
    <property type="match status" value="1"/>
</dbReference>
<keyword evidence="7" id="KW-1185">Reference proteome</keyword>
<evidence type="ECO:0000313" key="6">
    <source>
        <dbReference type="EMBL" id="KAF2423399.1"/>
    </source>
</evidence>
<comment type="caution">
    <text evidence="6">The sequence shown here is derived from an EMBL/GenBank/DDBJ whole genome shotgun (WGS) entry which is preliminary data.</text>
</comment>
<dbReference type="EMBL" id="MU007082">
    <property type="protein sequence ID" value="KAF2423399.1"/>
    <property type="molecule type" value="Genomic_DNA"/>
</dbReference>
<evidence type="ECO:0000313" key="7">
    <source>
        <dbReference type="Proteomes" id="UP000800235"/>
    </source>
</evidence>
<evidence type="ECO:0000259" key="5">
    <source>
        <dbReference type="PROSITE" id="PS50865"/>
    </source>
</evidence>
<dbReference type="Proteomes" id="UP000800235">
    <property type="component" value="Unassembled WGS sequence"/>
</dbReference>
<evidence type="ECO:0000256" key="3">
    <source>
        <dbReference type="ARBA" id="ARBA00022833"/>
    </source>
</evidence>
<accession>A0A9P4NJC5</accession>
<organism evidence="6 7">
    <name type="scientific">Tothia fuscella</name>
    <dbReference type="NCBI Taxonomy" id="1048955"/>
    <lineage>
        <taxon>Eukaryota</taxon>
        <taxon>Fungi</taxon>
        <taxon>Dikarya</taxon>
        <taxon>Ascomycota</taxon>
        <taxon>Pezizomycotina</taxon>
        <taxon>Dothideomycetes</taxon>
        <taxon>Pleosporomycetidae</taxon>
        <taxon>Venturiales</taxon>
        <taxon>Cylindrosympodiaceae</taxon>
        <taxon>Tothia</taxon>
    </lineage>
</organism>
<evidence type="ECO:0000256" key="4">
    <source>
        <dbReference type="PROSITE-ProRule" id="PRU00134"/>
    </source>
</evidence>
<evidence type="ECO:0000256" key="2">
    <source>
        <dbReference type="ARBA" id="ARBA00022771"/>
    </source>
</evidence>
<dbReference type="PROSITE" id="PS01360">
    <property type="entry name" value="ZF_MYND_1"/>
    <property type="match status" value="1"/>
</dbReference>
<keyword evidence="2 4" id="KW-0863">Zinc-finger</keyword>
<keyword evidence="3" id="KW-0862">Zinc</keyword>
<name>A0A9P4NJC5_9PEZI</name>
<dbReference type="Gene3D" id="6.10.140.2220">
    <property type="match status" value="1"/>
</dbReference>
<reference evidence="6" key="1">
    <citation type="journal article" date="2020" name="Stud. Mycol.">
        <title>101 Dothideomycetes genomes: a test case for predicting lifestyles and emergence of pathogens.</title>
        <authorList>
            <person name="Haridas S."/>
            <person name="Albert R."/>
            <person name="Binder M."/>
            <person name="Bloem J."/>
            <person name="Labutti K."/>
            <person name="Salamov A."/>
            <person name="Andreopoulos B."/>
            <person name="Baker S."/>
            <person name="Barry K."/>
            <person name="Bills G."/>
            <person name="Bluhm B."/>
            <person name="Cannon C."/>
            <person name="Castanera R."/>
            <person name="Culley D."/>
            <person name="Daum C."/>
            <person name="Ezra D."/>
            <person name="Gonzalez J."/>
            <person name="Henrissat B."/>
            <person name="Kuo A."/>
            <person name="Liang C."/>
            <person name="Lipzen A."/>
            <person name="Lutzoni F."/>
            <person name="Magnuson J."/>
            <person name="Mondo S."/>
            <person name="Nolan M."/>
            <person name="Ohm R."/>
            <person name="Pangilinan J."/>
            <person name="Park H.-J."/>
            <person name="Ramirez L."/>
            <person name="Alfaro M."/>
            <person name="Sun H."/>
            <person name="Tritt A."/>
            <person name="Yoshinaga Y."/>
            <person name="Zwiers L.-H."/>
            <person name="Turgeon B."/>
            <person name="Goodwin S."/>
            <person name="Spatafora J."/>
            <person name="Crous P."/>
            <person name="Grigoriev I."/>
        </authorList>
    </citation>
    <scope>NUCLEOTIDE SEQUENCE</scope>
    <source>
        <strain evidence="6">CBS 130266</strain>
    </source>
</reference>
<feature type="non-terminal residue" evidence="6">
    <location>
        <position position="171"/>
    </location>
</feature>
<dbReference type="GO" id="GO:0008270">
    <property type="term" value="F:zinc ion binding"/>
    <property type="evidence" value="ECO:0007669"/>
    <property type="project" value="UniProtKB-KW"/>
</dbReference>
<feature type="domain" description="MYND-type" evidence="5">
    <location>
        <begin position="93"/>
        <end position="129"/>
    </location>
</feature>
<sequence length="171" mass="18914">MLGSRHGPPSNLPKTSGGMTSAAYGAVTLLPFRDTGFCHDDECLGHLLGEQSTYQPTFLNFPTETNSFPPQSHRLIGIMASTSTANTNAASSCIVCDKPNANFCDRCKSSRYCSKECQIAGWPTHKLLCATFSSFVMPARPSKDHVRAILFSPEEKKPKLVWLFYPWVRSY</sequence>
<dbReference type="InterPro" id="IPR002893">
    <property type="entry name" value="Znf_MYND"/>
</dbReference>